<feature type="non-terminal residue" evidence="1">
    <location>
        <position position="1"/>
    </location>
</feature>
<proteinExistence type="predicted"/>
<organism evidence="1">
    <name type="scientific">hydrothermal vent metagenome</name>
    <dbReference type="NCBI Taxonomy" id="652676"/>
    <lineage>
        <taxon>unclassified sequences</taxon>
        <taxon>metagenomes</taxon>
        <taxon>ecological metagenomes</taxon>
    </lineage>
</organism>
<gene>
    <name evidence="1" type="ORF">MNBD_PLANCTO03-2163</name>
</gene>
<reference evidence="1" key="1">
    <citation type="submission" date="2018-06" db="EMBL/GenBank/DDBJ databases">
        <authorList>
            <person name="Zhirakovskaya E."/>
        </authorList>
    </citation>
    <scope>NUCLEOTIDE SEQUENCE</scope>
</reference>
<evidence type="ECO:0000313" key="1">
    <source>
        <dbReference type="EMBL" id="VAX40017.1"/>
    </source>
</evidence>
<sequence>PRPPRPPLLQSSRMVTCTVDASLERVKVGDFAFPLGAYPVEPMVPKQGYEVIFEPADGDNEGEWEEWPDRYVFDIVISAERVEALVRHLMTILPGRIYPILDVLGHDAYREIDPFVSYELVGLDRFTDTLRRFRGFFFEDGLVGFGAMSDEPFIYLFIDEHKIVTLRCLIEQRETVEGILGAFDLEEVEKPAGADNALHEHRSVLVSPAENENILGFEEIVEELRERWQLILNVDPESNVDDAGNELGITEWRLLARSEYKDEPLVRYIEVFLRATCMGEAEALGREAADTLFDTDKREPAMAAMVEIDRVGQKEFWAMLAEIGVKEAEIPPGTGVVFARWAG</sequence>
<accession>A0A3B1E7T2</accession>
<dbReference type="EMBL" id="UOGK01000321">
    <property type="protein sequence ID" value="VAX40017.1"/>
    <property type="molecule type" value="Genomic_DNA"/>
</dbReference>
<name>A0A3B1E7T2_9ZZZZ</name>
<dbReference type="AlphaFoldDB" id="A0A3B1E7T2"/>
<protein>
    <submittedName>
        <fullName evidence="1">Uncharacterized protein</fullName>
    </submittedName>
</protein>